<dbReference type="Gene3D" id="3.40.50.1000">
    <property type="entry name" value="HAD superfamily/HAD-like"/>
    <property type="match status" value="1"/>
</dbReference>
<keyword evidence="8" id="KW-0378">Hydrolase</keyword>
<dbReference type="Pfam" id="PF00533">
    <property type="entry name" value="BRCT"/>
    <property type="match status" value="1"/>
</dbReference>
<feature type="compositionally biased region" description="Polar residues" evidence="16">
    <location>
        <begin position="923"/>
        <end position="933"/>
    </location>
</feature>
<dbReference type="CDD" id="cd07521">
    <property type="entry name" value="HAD_FCP1-like"/>
    <property type="match status" value="1"/>
</dbReference>
<keyword evidence="10" id="KW-0805">Transcription regulation</keyword>
<dbReference type="InterPro" id="IPR001357">
    <property type="entry name" value="BRCT_dom"/>
</dbReference>
<reference evidence="19 20" key="1">
    <citation type="submission" date="2024-01" db="EMBL/GenBank/DDBJ databases">
        <title>The complete chloroplast genome sequence of Lithospermum erythrorhizon: insights into the phylogenetic relationship among Boraginaceae species and the maternal lineages of purple gromwells.</title>
        <authorList>
            <person name="Okada T."/>
            <person name="Watanabe K."/>
        </authorList>
    </citation>
    <scope>NUCLEOTIDE SEQUENCE [LARGE SCALE GENOMIC DNA]</scope>
</reference>
<dbReference type="GO" id="GO:0008420">
    <property type="term" value="F:RNA polymerase II CTD heptapeptide repeat phosphatase activity"/>
    <property type="evidence" value="ECO:0007669"/>
    <property type="project" value="InterPro"/>
</dbReference>
<keyword evidence="7" id="KW-0479">Metal-binding</keyword>
<evidence type="ECO:0000256" key="13">
    <source>
        <dbReference type="ARBA" id="ARBA00047761"/>
    </source>
</evidence>
<dbReference type="InterPro" id="IPR023214">
    <property type="entry name" value="HAD_sf"/>
</dbReference>
<evidence type="ECO:0000256" key="6">
    <source>
        <dbReference type="ARBA" id="ARBA00022491"/>
    </source>
</evidence>
<evidence type="ECO:0000256" key="12">
    <source>
        <dbReference type="ARBA" id="ARBA00023242"/>
    </source>
</evidence>
<comment type="cofactor">
    <cofactor evidence="3">
        <name>Mg(2+)</name>
        <dbReference type="ChEBI" id="CHEBI:18420"/>
    </cofactor>
</comment>
<evidence type="ECO:0000313" key="19">
    <source>
        <dbReference type="EMBL" id="GAA0142492.1"/>
    </source>
</evidence>
<dbReference type="Pfam" id="PF03031">
    <property type="entry name" value="NIF"/>
    <property type="match status" value="1"/>
</dbReference>
<dbReference type="Pfam" id="PF25505">
    <property type="entry name" value="ARM_CPL3"/>
    <property type="match status" value="1"/>
</dbReference>
<keyword evidence="9" id="KW-0694">RNA-binding</keyword>
<dbReference type="Proteomes" id="UP001454036">
    <property type="component" value="Unassembled WGS sequence"/>
</dbReference>
<dbReference type="SUPFAM" id="SSF52113">
    <property type="entry name" value="BRCT domain"/>
    <property type="match status" value="1"/>
</dbReference>
<evidence type="ECO:0000256" key="5">
    <source>
        <dbReference type="ARBA" id="ARBA00013081"/>
    </source>
</evidence>
<dbReference type="InterPro" id="IPR036412">
    <property type="entry name" value="HAD-like_sf"/>
</dbReference>
<dbReference type="InterPro" id="IPR004274">
    <property type="entry name" value="FCP1_dom"/>
</dbReference>
<sequence>MEQEEAIVIKEEVDVEEGEISDTASIEEISEKDFLKENEVSSFSSVSTIADVAADVINSKSVNSHSNNNSNSNNSNINGNSNNSNGDNNGNNNSNNQRVWTMRDLYKYQISRKYAPGLYNLAWAQAVQNKPLGEVLDMECGKAGGVDGSDKGEGGLTNVEGKDSVGVGVVIDVDDDVKEEGELEEGEIDLDSDVSMETCGDSMLDDRVKEDVVGDNCDLENRVMEDVVGDKCDLENRVKEDVVGDKCDLENRVMEDVVGDICDLENQVKEDVVEDKCDLQNQVMEDVVEEKCDLENLVMEDMVDEKCDLENLVKVVVAEDKCDLESRVEAVKKELESVTIDDAEKTFEQVCSKFQNLLNNIEEIVLEHSLPEKDSLVGLSFTTIRTINSVFCSMEQDQKEHNKDFLLRSLNRVTSQKFLPFSPKQLEEINVMVSSLEFSPVSSNNLANDMNDSDGVGVVNKFESQVVSEKTSQGSTFAKKFDVDAIPVEFSNKIQPVSSGYLTSGVSNSKLRVASLPLLDLHKDHDIDSLPSPTREAPPSLPIHLAFDFGHGSIKPEWPVPKVALSAGNMSVHPYETDALKAVSSYQQKFGQTSFFTSDKLPSPTPSNDGNISDDDTCGEVASAPHRNAQLAPALNMGQPPVSTVCNPSMFPGQKATNTWGSGPMTHGHVPALKSSLGKRSKDPRLRLASDETTCVSYQDHIKPSVNMEPRMLVNSRKQKTLEDQNLDSPVVKRQRGEIIGGTASKGLPGLSGNMLQDIATSGLQIQESNHVPESYGIASRGVEHATTRVGTFSNSVSMNINQSHNVLMPGHIATSSLESLLKDIAVNPSLLMNLVNMEQQKSAYPFKSSTQHPTSDSILGAMPVMTMAPPRPSVPGPKDRGLLRTLSQRLQVDGSTNVRMKPRDPRRVLHGDSSKQRGGNAIDQTNITSSVPRQEEQPGSFPQGTQPDIGQQLIKNLKNIGDIMSVSQATTSQTAVSHMQTTQAIPYLQSKAERRLASESGKTQGSTRSVSEDVGPSRPQHSWSGVEHLFDGYDDKQKAAIQKERSRRMEEQRKMFAAKKLCLVLDLDHTLLNSAKFCEVDPKHEEILREKEELDRQMPQRHLFRSPHMSMWTKLRPGIWKFLEKASNLFELHVYTMGNKVYATEMAKLLDPKGELFAGRVISRGDDGDLSDGDERIAKSKDLEGVLGMESSVIIIDDSVRVWPHNKLNMVVVERYLYFPCSRRQFGLVGDSLLELDRDERPEDGTLASSLAVIERVHQNFFTHQSLEEVDVRNLLAAEQRKILAGCRIVFSRVFPVGEANPHLHPLWQTAEQFGAVCTTQIDEQVTHVVANSLGTDKVHWAISNGRFVVRPGWVEASTLLYRRANEHEYGIKPQ</sequence>
<evidence type="ECO:0000256" key="10">
    <source>
        <dbReference type="ARBA" id="ARBA00023015"/>
    </source>
</evidence>
<comment type="caution">
    <text evidence="19">The sequence shown here is derived from an EMBL/GenBank/DDBJ whole genome shotgun (WGS) entry which is preliminary data.</text>
</comment>
<dbReference type="GO" id="GO:0005634">
    <property type="term" value="C:nucleus"/>
    <property type="evidence" value="ECO:0007669"/>
    <property type="project" value="UniProtKB-SubCell"/>
</dbReference>
<accession>A0AAV3NSY1</accession>
<evidence type="ECO:0000259" key="18">
    <source>
        <dbReference type="PROSITE" id="PS50969"/>
    </source>
</evidence>
<evidence type="ECO:0000256" key="1">
    <source>
        <dbReference type="ARBA" id="ARBA00001936"/>
    </source>
</evidence>
<comment type="subunit">
    <text evidence="15">Interacts with RAP74.</text>
</comment>
<dbReference type="NCBIfam" id="TIGR02250">
    <property type="entry name" value="FCP1_euk"/>
    <property type="match status" value="1"/>
</dbReference>
<comment type="cofactor">
    <cofactor evidence="2">
        <name>Co(2+)</name>
        <dbReference type="ChEBI" id="CHEBI:48828"/>
    </cofactor>
</comment>
<keyword evidence="20" id="KW-1185">Reference proteome</keyword>
<dbReference type="Gene3D" id="3.40.50.10190">
    <property type="entry name" value="BRCT domain"/>
    <property type="match status" value="1"/>
</dbReference>
<dbReference type="SMART" id="SM00292">
    <property type="entry name" value="BRCT"/>
    <property type="match status" value="1"/>
</dbReference>
<dbReference type="InterPro" id="IPR011947">
    <property type="entry name" value="FCP1_euk"/>
</dbReference>
<evidence type="ECO:0000256" key="9">
    <source>
        <dbReference type="ARBA" id="ARBA00022884"/>
    </source>
</evidence>
<evidence type="ECO:0000256" key="16">
    <source>
        <dbReference type="SAM" id="MobiDB-lite"/>
    </source>
</evidence>
<dbReference type="InterPro" id="IPR039189">
    <property type="entry name" value="Fcp1"/>
</dbReference>
<organism evidence="19 20">
    <name type="scientific">Lithospermum erythrorhizon</name>
    <name type="common">Purple gromwell</name>
    <name type="synonym">Lithospermum officinale var. erythrorhizon</name>
    <dbReference type="NCBI Taxonomy" id="34254"/>
    <lineage>
        <taxon>Eukaryota</taxon>
        <taxon>Viridiplantae</taxon>
        <taxon>Streptophyta</taxon>
        <taxon>Embryophyta</taxon>
        <taxon>Tracheophyta</taxon>
        <taxon>Spermatophyta</taxon>
        <taxon>Magnoliopsida</taxon>
        <taxon>eudicotyledons</taxon>
        <taxon>Gunneridae</taxon>
        <taxon>Pentapetalae</taxon>
        <taxon>asterids</taxon>
        <taxon>lamiids</taxon>
        <taxon>Boraginales</taxon>
        <taxon>Boraginaceae</taxon>
        <taxon>Boraginoideae</taxon>
        <taxon>Lithospermeae</taxon>
        <taxon>Lithospermum</taxon>
    </lineage>
</organism>
<dbReference type="PROSITE" id="PS50969">
    <property type="entry name" value="FCP1"/>
    <property type="match status" value="1"/>
</dbReference>
<keyword evidence="11" id="KW-0804">Transcription</keyword>
<feature type="domain" description="FCP1 homology" evidence="18">
    <location>
        <begin position="1057"/>
        <end position="1237"/>
    </location>
</feature>
<evidence type="ECO:0000259" key="17">
    <source>
        <dbReference type="PROSITE" id="PS50172"/>
    </source>
</evidence>
<evidence type="ECO:0000256" key="8">
    <source>
        <dbReference type="ARBA" id="ARBA00022801"/>
    </source>
</evidence>
<dbReference type="PANTHER" id="PTHR23081">
    <property type="entry name" value="RNA POLYMERASE II CTD PHOSPHATASE"/>
    <property type="match status" value="1"/>
</dbReference>
<feature type="compositionally biased region" description="Low complexity" evidence="16">
    <location>
        <begin position="61"/>
        <end position="96"/>
    </location>
</feature>
<feature type="compositionally biased region" description="Polar residues" evidence="16">
    <location>
        <begin position="1001"/>
        <end position="1010"/>
    </location>
</feature>
<comment type="catalytic activity">
    <reaction evidence="13">
        <text>O-phospho-L-seryl-[protein] + H2O = L-seryl-[protein] + phosphate</text>
        <dbReference type="Rhea" id="RHEA:20629"/>
        <dbReference type="Rhea" id="RHEA-COMP:9863"/>
        <dbReference type="Rhea" id="RHEA-COMP:11604"/>
        <dbReference type="ChEBI" id="CHEBI:15377"/>
        <dbReference type="ChEBI" id="CHEBI:29999"/>
        <dbReference type="ChEBI" id="CHEBI:43474"/>
        <dbReference type="ChEBI" id="CHEBI:83421"/>
        <dbReference type="EC" id="3.1.3.16"/>
    </reaction>
</comment>
<protein>
    <recommendedName>
        <fullName evidence="5">protein-serine/threonine phosphatase</fullName>
        <ecNumber evidence="5">3.1.3.16</ecNumber>
    </recommendedName>
</protein>
<dbReference type="SUPFAM" id="SSF56784">
    <property type="entry name" value="HAD-like"/>
    <property type="match status" value="1"/>
</dbReference>
<evidence type="ECO:0000256" key="14">
    <source>
        <dbReference type="ARBA" id="ARBA00048336"/>
    </source>
</evidence>
<evidence type="ECO:0000256" key="15">
    <source>
        <dbReference type="ARBA" id="ARBA00063107"/>
    </source>
</evidence>
<name>A0AAV3NSY1_LITER</name>
<proteinExistence type="predicted"/>
<evidence type="ECO:0000256" key="7">
    <source>
        <dbReference type="ARBA" id="ARBA00022723"/>
    </source>
</evidence>
<evidence type="ECO:0000256" key="4">
    <source>
        <dbReference type="ARBA" id="ARBA00004123"/>
    </source>
</evidence>
<feature type="region of interest" description="Disordered" evidence="16">
    <location>
        <begin position="894"/>
        <end position="949"/>
    </location>
</feature>
<keyword evidence="6" id="KW-0678">Repressor</keyword>
<feature type="region of interest" description="Disordered" evidence="16">
    <location>
        <begin position="61"/>
        <end position="97"/>
    </location>
</feature>
<feature type="domain" description="BRCT" evidence="17">
    <location>
        <begin position="1280"/>
        <end position="1373"/>
    </location>
</feature>
<feature type="region of interest" description="Disordered" evidence="16">
    <location>
        <begin position="996"/>
        <end position="1027"/>
    </location>
</feature>
<dbReference type="FunFam" id="3.40.50.1000:FF:000098">
    <property type="entry name" value="RNA polymerase II C-terminal domain phosphatase-like 3"/>
    <property type="match status" value="1"/>
</dbReference>
<dbReference type="EC" id="3.1.3.16" evidence="5"/>
<dbReference type="GO" id="GO:0046872">
    <property type="term" value="F:metal ion binding"/>
    <property type="evidence" value="ECO:0007669"/>
    <property type="project" value="UniProtKB-KW"/>
</dbReference>
<dbReference type="PANTHER" id="PTHR23081:SF2">
    <property type="entry name" value="RNA POLYMERASE II C-TERMINAL DOMAIN PHOSPHATASE-LIKE 3"/>
    <property type="match status" value="1"/>
</dbReference>
<evidence type="ECO:0000313" key="20">
    <source>
        <dbReference type="Proteomes" id="UP001454036"/>
    </source>
</evidence>
<dbReference type="InterPro" id="IPR036420">
    <property type="entry name" value="BRCT_dom_sf"/>
</dbReference>
<dbReference type="CDD" id="cd17729">
    <property type="entry name" value="BRCT_CTDP1"/>
    <property type="match status" value="1"/>
</dbReference>
<dbReference type="GO" id="GO:0009651">
    <property type="term" value="P:response to salt stress"/>
    <property type="evidence" value="ECO:0007669"/>
    <property type="project" value="UniProtKB-ARBA"/>
</dbReference>
<evidence type="ECO:0000256" key="2">
    <source>
        <dbReference type="ARBA" id="ARBA00001941"/>
    </source>
</evidence>
<evidence type="ECO:0000256" key="11">
    <source>
        <dbReference type="ARBA" id="ARBA00023163"/>
    </source>
</evidence>
<dbReference type="GO" id="GO:0003723">
    <property type="term" value="F:RNA binding"/>
    <property type="evidence" value="ECO:0007669"/>
    <property type="project" value="UniProtKB-KW"/>
</dbReference>
<comment type="cofactor">
    <cofactor evidence="1">
        <name>Mn(2+)</name>
        <dbReference type="ChEBI" id="CHEBI:29035"/>
    </cofactor>
</comment>
<dbReference type="SMART" id="SM00577">
    <property type="entry name" value="CPDc"/>
    <property type="match status" value="1"/>
</dbReference>
<keyword evidence="12" id="KW-0539">Nucleus</keyword>
<evidence type="ECO:0000256" key="3">
    <source>
        <dbReference type="ARBA" id="ARBA00001946"/>
    </source>
</evidence>
<dbReference type="PROSITE" id="PS50172">
    <property type="entry name" value="BRCT"/>
    <property type="match status" value="1"/>
</dbReference>
<dbReference type="InterPro" id="IPR057473">
    <property type="entry name" value="ARM_CPL3"/>
</dbReference>
<dbReference type="FunFam" id="3.40.50.10190:FF:000014">
    <property type="entry name" value="RNA polymerase II C-terminal domain phosphatase-like 3"/>
    <property type="match status" value="1"/>
</dbReference>
<dbReference type="EMBL" id="BAABME010000404">
    <property type="protein sequence ID" value="GAA0142492.1"/>
    <property type="molecule type" value="Genomic_DNA"/>
</dbReference>
<comment type="catalytic activity">
    <reaction evidence="14">
        <text>O-phospho-L-threonyl-[protein] + H2O = L-threonyl-[protein] + phosphate</text>
        <dbReference type="Rhea" id="RHEA:47004"/>
        <dbReference type="Rhea" id="RHEA-COMP:11060"/>
        <dbReference type="Rhea" id="RHEA-COMP:11605"/>
        <dbReference type="ChEBI" id="CHEBI:15377"/>
        <dbReference type="ChEBI" id="CHEBI:30013"/>
        <dbReference type="ChEBI" id="CHEBI:43474"/>
        <dbReference type="ChEBI" id="CHEBI:61977"/>
        <dbReference type="EC" id="3.1.3.16"/>
    </reaction>
</comment>
<feature type="compositionally biased region" description="Basic and acidic residues" evidence="16">
    <location>
        <begin position="902"/>
        <end position="916"/>
    </location>
</feature>
<comment type="subcellular location">
    <subcellularLocation>
        <location evidence="4">Nucleus</location>
    </subcellularLocation>
</comment>
<gene>
    <name evidence="19" type="ORF">LIER_03380</name>
</gene>